<keyword evidence="1" id="KW-0812">Transmembrane</keyword>
<sequence length="465" mass="52536">MKVYHENRMKSGKLSIARNLKRVTLILIIIGIVLTIFTMMSLEIKSSIPIEESRTLTLAYAQNISDLAIKQNPVYIGNKVILGYNITMIPLAWVNISTQGILAPNLLYNETVISSPFYFLSILKELKIFVSTSKPFEYSVYLIEPNLFSKLLFSNISTSPITLNMTYLNEYSSNLSRQLDIPLLTISINFTVPEGNLTFYPSIVLNLNGNVLVPKVLNNTIYKKVKIPIIGYEVNNLNVPVQLVQLVDVRLFTDPTNWKQVNYTVYLNSSIFSLIALEGNLSSPSNPISLNLTKLYSYYASVEQDMGFEPSVPAILIKYSMTNGNTTFYPYVTVTVNNNFVVENISNNTINKIVYFTVKSKDFNYLPFLVLVGGLSAFGLYLFFGTEVKKVDVRLESFRKFTRKYNKVVVFVKDLPEDNGNNVIQVKESRELVKIASISGVPILVNDTKMKAAVVIQNQIYAYSF</sequence>
<gene>
    <name evidence="2" type="ORF">HFC64_16345</name>
</gene>
<dbReference type="EMBL" id="CP050869">
    <property type="protein sequence ID" value="QPG51184.1"/>
    <property type="molecule type" value="Genomic_DNA"/>
</dbReference>
<organism evidence="2 3">
    <name type="scientific">Saccharolobus solfataricus</name>
    <name type="common">Sulfolobus solfataricus</name>
    <dbReference type="NCBI Taxonomy" id="2287"/>
    <lineage>
        <taxon>Archaea</taxon>
        <taxon>Thermoproteota</taxon>
        <taxon>Thermoprotei</taxon>
        <taxon>Sulfolobales</taxon>
        <taxon>Sulfolobaceae</taxon>
        <taxon>Saccharolobus</taxon>
    </lineage>
</organism>
<evidence type="ECO:0000313" key="3">
    <source>
        <dbReference type="Proteomes" id="UP000594632"/>
    </source>
</evidence>
<keyword evidence="1" id="KW-1133">Transmembrane helix</keyword>
<proteinExistence type="predicted"/>
<name>A0A7S9IL42_SACSO</name>
<feature type="transmembrane region" description="Helical" evidence="1">
    <location>
        <begin position="20"/>
        <end position="42"/>
    </location>
</feature>
<feature type="transmembrane region" description="Helical" evidence="1">
    <location>
        <begin position="365"/>
        <end position="384"/>
    </location>
</feature>
<keyword evidence="1" id="KW-0472">Membrane</keyword>
<dbReference type="Proteomes" id="UP000594632">
    <property type="component" value="Chromosome"/>
</dbReference>
<accession>A0A7S9IL42</accession>
<evidence type="ECO:0000313" key="2">
    <source>
        <dbReference type="EMBL" id="QPG51184.1"/>
    </source>
</evidence>
<protein>
    <submittedName>
        <fullName evidence="2">DUF5305 domain-containing protein</fullName>
    </submittedName>
</protein>
<reference evidence="2 3" key="1">
    <citation type="journal article" date="2020" name="Nat. Commun.">
        <title>The structures of two archaeal type IV pili illuminate evolutionary relationships.</title>
        <authorList>
            <person name="Wang F."/>
            <person name="Baquero D.P."/>
            <person name="Su Z."/>
            <person name="Beltran L.C."/>
            <person name="Prangishvili D."/>
            <person name="Krupovic M."/>
            <person name="Egelman E.H."/>
        </authorList>
    </citation>
    <scope>NUCLEOTIDE SEQUENCE [LARGE SCALE GENOMIC DNA]</scope>
    <source>
        <strain evidence="2 3">POZ149</strain>
    </source>
</reference>
<evidence type="ECO:0000256" key="1">
    <source>
        <dbReference type="SAM" id="Phobius"/>
    </source>
</evidence>
<dbReference type="AlphaFoldDB" id="A0A7S9IL42"/>